<feature type="transmembrane region" description="Helical" evidence="1">
    <location>
        <begin position="38"/>
        <end position="55"/>
    </location>
</feature>
<keyword evidence="1" id="KW-0812">Transmembrane</keyword>
<keyword evidence="1" id="KW-1133">Transmembrane helix</keyword>
<organism evidence="2">
    <name type="scientific">Panstrongylus lignarius</name>
    <dbReference type="NCBI Taxonomy" id="156445"/>
    <lineage>
        <taxon>Eukaryota</taxon>
        <taxon>Metazoa</taxon>
        <taxon>Ecdysozoa</taxon>
        <taxon>Arthropoda</taxon>
        <taxon>Hexapoda</taxon>
        <taxon>Insecta</taxon>
        <taxon>Pterygota</taxon>
        <taxon>Neoptera</taxon>
        <taxon>Paraneoptera</taxon>
        <taxon>Hemiptera</taxon>
        <taxon>Heteroptera</taxon>
        <taxon>Panheteroptera</taxon>
        <taxon>Cimicomorpha</taxon>
        <taxon>Reduviidae</taxon>
        <taxon>Triatominae</taxon>
        <taxon>Panstrongylus</taxon>
    </lineage>
</organism>
<proteinExistence type="predicted"/>
<dbReference type="EMBL" id="GFTR01001695">
    <property type="protein sequence ID" value="JAW14731.1"/>
    <property type="molecule type" value="Transcribed_RNA"/>
</dbReference>
<keyword evidence="1" id="KW-0472">Membrane</keyword>
<accession>A0A224Y2J9</accession>
<feature type="transmembrane region" description="Helical" evidence="1">
    <location>
        <begin position="12"/>
        <end position="31"/>
    </location>
</feature>
<evidence type="ECO:0000256" key="1">
    <source>
        <dbReference type="SAM" id="Phobius"/>
    </source>
</evidence>
<protein>
    <submittedName>
        <fullName evidence="2">Uncharacterized protein</fullName>
    </submittedName>
</protein>
<feature type="transmembrane region" description="Helical" evidence="1">
    <location>
        <begin position="61"/>
        <end position="81"/>
    </location>
</feature>
<reference evidence="2" key="1">
    <citation type="journal article" date="2018" name="PLoS Negl. Trop. Dis.">
        <title>An insight into the salivary gland and fat body transcriptome of Panstrongylus lignarius (Hemiptera: Heteroptera), the main vector of Chagas disease in Peru.</title>
        <authorList>
            <person name="Nevoa J.C."/>
            <person name="Mendes M.T."/>
            <person name="da Silva M.V."/>
            <person name="Soares S.C."/>
            <person name="Oliveira C.J.F."/>
            <person name="Ribeiro J.M.C."/>
        </authorList>
    </citation>
    <scope>NUCLEOTIDE SEQUENCE</scope>
</reference>
<dbReference type="AlphaFoldDB" id="A0A224Y2J9"/>
<evidence type="ECO:0000313" key="2">
    <source>
        <dbReference type="EMBL" id="JAW14731.1"/>
    </source>
</evidence>
<sequence>MLDWLVLTVLQVLYFYLIKPFFLIFLSLNLLPNYLTGYIIFPSFLPYPLFLYSIYLSYLPFFLNLLPLLLIFFPDQLIFLLNYQFLRSFVYFPLHSSSTGFLDHL</sequence>
<name>A0A224Y2J9_9HEMI</name>